<proteinExistence type="inferred from homology"/>
<accession>A0A094Q2M0</accession>
<comment type="caution">
    <text evidence="4">The sequence shown here is derived from an EMBL/GenBank/DDBJ whole genome shotgun (WGS) entry which is preliminary data.</text>
</comment>
<keyword evidence="2" id="KW-1015">Disulfide bond</keyword>
<evidence type="ECO:0000313" key="4">
    <source>
        <dbReference type="EMBL" id="KGA16309.1"/>
    </source>
</evidence>
<dbReference type="InterPro" id="IPR001314">
    <property type="entry name" value="Peptidase_S1A"/>
</dbReference>
<dbReference type="EMBL" id="JNSL01000088">
    <property type="protein sequence ID" value="KGA16309.1"/>
    <property type="molecule type" value="Genomic_DNA"/>
</dbReference>
<name>A0A094Q2M0_9ZZZZ</name>
<dbReference type="PANTHER" id="PTHR24276">
    <property type="entry name" value="POLYSERASE-RELATED"/>
    <property type="match status" value="1"/>
</dbReference>
<dbReference type="Gene3D" id="2.40.10.10">
    <property type="entry name" value="Trypsin-like serine proteases"/>
    <property type="match status" value="1"/>
</dbReference>
<dbReference type="GO" id="GO:0004252">
    <property type="term" value="F:serine-type endopeptidase activity"/>
    <property type="evidence" value="ECO:0007669"/>
    <property type="project" value="InterPro"/>
</dbReference>
<dbReference type="InterPro" id="IPR050430">
    <property type="entry name" value="Peptidase_S1"/>
</dbReference>
<evidence type="ECO:0000256" key="1">
    <source>
        <dbReference type="ARBA" id="ARBA00007664"/>
    </source>
</evidence>
<protein>
    <recommendedName>
        <fullName evidence="3">Peptidase S1 domain-containing protein</fullName>
    </recommendedName>
</protein>
<dbReference type="SMART" id="SM00020">
    <property type="entry name" value="Tryp_SPc"/>
    <property type="match status" value="1"/>
</dbReference>
<comment type="similarity">
    <text evidence="1">Belongs to the peptidase S1 family.</text>
</comment>
<organism evidence="4">
    <name type="scientific">freshwater metagenome</name>
    <dbReference type="NCBI Taxonomy" id="449393"/>
    <lineage>
        <taxon>unclassified sequences</taxon>
        <taxon>metagenomes</taxon>
        <taxon>ecological metagenomes</taxon>
    </lineage>
</organism>
<dbReference type="GO" id="GO:0006508">
    <property type="term" value="P:proteolysis"/>
    <property type="evidence" value="ECO:0007669"/>
    <property type="project" value="InterPro"/>
</dbReference>
<dbReference type="InterPro" id="IPR001254">
    <property type="entry name" value="Trypsin_dom"/>
</dbReference>
<gene>
    <name evidence="4" type="ORF">GM51_12905</name>
</gene>
<dbReference type="PANTHER" id="PTHR24276:SF98">
    <property type="entry name" value="FI18310P1-RELATED"/>
    <property type="match status" value="1"/>
</dbReference>
<dbReference type="InterPro" id="IPR009003">
    <property type="entry name" value="Peptidase_S1_PA"/>
</dbReference>
<dbReference type="PROSITE" id="PS50240">
    <property type="entry name" value="TRYPSIN_DOM"/>
    <property type="match status" value="1"/>
</dbReference>
<dbReference type="PRINTS" id="PR00722">
    <property type="entry name" value="CHYMOTRYPSIN"/>
</dbReference>
<dbReference type="SUPFAM" id="SSF50494">
    <property type="entry name" value="Trypsin-like serine proteases"/>
    <property type="match status" value="1"/>
</dbReference>
<evidence type="ECO:0000256" key="2">
    <source>
        <dbReference type="ARBA" id="ARBA00023157"/>
    </source>
</evidence>
<feature type="domain" description="Peptidase S1" evidence="3">
    <location>
        <begin position="25"/>
        <end position="260"/>
    </location>
</feature>
<dbReference type="AlphaFoldDB" id="A0A094Q2M0"/>
<reference evidence="4" key="1">
    <citation type="submission" date="2014-06" db="EMBL/GenBank/DDBJ databases">
        <title>Key roles for freshwater Actinobacteria revealed by deep metagenomic sequencing.</title>
        <authorList>
            <person name="Ghai R."/>
            <person name="Mizuno C.M."/>
            <person name="Picazo A."/>
            <person name="Camacho A."/>
            <person name="Rodriguez-Valera F."/>
        </authorList>
    </citation>
    <scope>NUCLEOTIDE SEQUENCE</scope>
</reference>
<dbReference type="Pfam" id="PF00089">
    <property type="entry name" value="Trypsin"/>
    <property type="match status" value="1"/>
</dbReference>
<evidence type="ECO:0000259" key="3">
    <source>
        <dbReference type="PROSITE" id="PS50240"/>
    </source>
</evidence>
<sequence length="387" mass="41519">MRKALALIAMVCGMVVAVPGQASAITYGDLVTDPVSQAPWVVSIWSSPTVDGDKKYICTGTLVDPRVVVTAANCLTEKVFYFAKVGAQTLEDDTPFVPATNWMALPRFNAKSAMGDIAVMHLAGEYTGSSIPAIAGEEDASAIARTRPYMMYGWGMDQNRQSPDLLRSATLAPQDAAASRYYGKNFNKTLMIAAGRGIAIEKVYAGGCTGDTGAPLVATVNGSTKLIGITSWFSKDCRVAAPTVFARVSYFQKDIAKAIIDVKAASKSIKITKSVVKVDAPVMRGQLFINGLYPNGRFYQGQMLTVDGWWWGNTVEAESIRWYVTTTPNAPMSRMGRLVATGGSIYLTWTLLQQSAGSYLVAEVSGSMGNQVTTDVAAVYINPYLIG</sequence>
<dbReference type="InterPro" id="IPR043504">
    <property type="entry name" value="Peptidase_S1_PA_chymotrypsin"/>
</dbReference>